<dbReference type="FunFam" id="3.40.190.10:FF:000030">
    <property type="entry name" value="Molybdate ABC transporter substrate-binding protein"/>
    <property type="match status" value="1"/>
</dbReference>
<evidence type="ECO:0000256" key="10">
    <source>
        <dbReference type="ARBA" id="ARBA00062515"/>
    </source>
</evidence>
<dbReference type="EMBL" id="CP009687">
    <property type="protein sequence ID" value="AKL94871.1"/>
    <property type="molecule type" value="Genomic_DNA"/>
</dbReference>
<comment type="subunit">
    <text evidence="10">The complex is composed of two ATP-binding proteins (ModC), two transmembrane proteins (ModB) and a solute-binding protein (ModA).</text>
</comment>
<keyword evidence="7" id="KW-0472">Membrane</keyword>
<evidence type="ECO:0000256" key="11">
    <source>
        <dbReference type="ARBA" id="ARBA00073171"/>
    </source>
</evidence>
<evidence type="ECO:0000313" key="14">
    <source>
        <dbReference type="Proteomes" id="UP000035704"/>
    </source>
</evidence>
<reference evidence="13 14" key="1">
    <citation type="submission" date="2014-10" db="EMBL/GenBank/DDBJ databases">
        <title>Genome sequence of Clostridium aceticum DSM 1496.</title>
        <authorList>
            <person name="Poehlein A."/>
            <person name="Schiel-Bengelsdorf B."/>
            <person name="Gottschalk G."/>
            <person name="Duerre P."/>
            <person name="Daniel R."/>
        </authorList>
    </citation>
    <scope>NUCLEOTIDE SEQUENCE [LARGE SCALE GENOMIC DNA]</scope>
    <source>
        <strain evidence="13 14">DSM 1496</strain>
    </source>
</reference>
<comment type="similarity">
    <text evidence="2">Belongs to the bacterial solute-binding protein ModA family.</text>
</comment>
<dbReference type="Pfam" id="PF13531">
    <property type="entry name" value="SBP_bac_11"/>
    <property type="match status" value="1"/>
</dbReference>
<keyword evidence="6" id="KW-0732">Signal</keyword>
<dbReference type="InterPro" id="IPR005950">
    <property type="entry name" value="ModA"/>
</dbReference>
<keyword evidence="5" id="KW-0479">Metal-binding</keyword>
<keyword evidence="8" id="KW-0826">Tungsten</keyword>
<keyword evidence="4" id="KW-1003">Cell membrane</keyword>
<dbReference type="Proteomes" id="UP000035704">
    <property type="component" value="Chromosome"/>
</dbReference>
<dbReference type="GO" id="GO:0030973">
    <property type="term" value="F:molybdate ion binding"/>
    <property type="evidence" value="ECO:0007669"/>
    <property type="project" value="TreeGrafter"/>
</dbReference>
<dbReference type="GO" id="GO:0046872">
    <property type="term" value="F:metal ion binding"/>
    <property type="evidence" value="ECO:0007669"/>
    <property type="project" value="UniProtKB-KW"/>
</dbReference>
<dbReference type="Gene3D" id="3.40.190.10">
    <property type="entry name" value="Periplasmic binding protein-like II"/>
    <property type="match status" value="2"/>
</dbReference>
<evidence type="ECO:0000256" key="12">
    <source>
        <dbReference type="ARBA" id="ARBA00078141"/>
    </source>
</evidence>
<dbReference type="OrthoDB" id="9785015at2"/>
<dbReference type="GO" id="GO:0015689">
    <property type="term" value="P:molybdate ion transport"/>
    <property type="evidence" value="ECO:0007669"/>
    <property type="project" value="InterPro"/>
</dbReference>
<dbReference type="GO" id="GO:0005886">
    <property type="term" value="C:plasma membrane"/>
    <property type="evidence" value="ECO:0007669"/>
    <property type="project" value="UniProtKB-SubCell"/>
</dbReference>
<dbReference type="PANTHER" id="PTHR30632:SF0">
    <property type="entry name" value="SULFATE-BINDING PROTEIN"/>
    <property type="match status" value="1"/>
</dbReference>
<evidence type="ECO:0000256" key="6">
    <source>
        <dbReference type="ARBA" id="ARBA00022729"/>
    </source>
</evidence>
<organism evidence="13 14">
    <name type="scientific">Clostridium aceticum</name>
    <dbReference type="NCBI Taxonomy" id="84022"/>
    <lineage>
        <taxon>Bacteria</taxon>
        <taxon>Bacillati</taxon>
        <taxon>Bacillota</taxon>
        <taxon>Clostridia</taxon>
        <taxon>Eubacteriales</taxon>
        <taxon>Clostridiaceae</taxon>
        <taxon>Clostridium</taxon>
    </lineage>
</organism>
<dbReference type="SUPFAM" id="SSF53850">
    <property type="entry name" value="Periplasmic binding protein-like II"/>
    <property type="match status" value="1"/>
</dbReference>
<evidence type="ECO:0000256" key="3">
    <source>
        <dbReference type="ARBA" id="ARBA00022448"/>
    </source>
</evidence>
<dbReference type="KEGG" id="cace:CACET_c14060"/>
<sequence>MKRGFLISFIAIIILFLFGCGEQQSSYSLKDKKQVIVFAAASLMEVLQEVKEDYEKQYSDITILYNFAGSGTLQKQIQEGAPADLFISAGSDQIDILEEQGLIIKEDSVDLLQNKLVAIGRREMKGVINKIEDFTDPQVKKIAFGNPATVPSGKYTEESLRFYGLWEVLEEKYVFTKDVKQTLVYVDTSNVDIGLVYLTDSQQLQSGEVLFEVQEKAHQSIIYPAVVLQSSNSSQEAKAFLSYLKKEDTKAIFMKYGFIL</sequence>
<keyword evidence="3" id="KW-0813">Transport</keyword>
<evidence type="ECO:0000256" key="2">
    <source>
        <dbReference type="ARBA" id="ARBA00009175"/>
    </source>
</evidence>
<dbReference type="STRING" id="84022.CACET_c14060"/>
<dbReference type="PANTHER" id="PTHR30632">
    <property type="entry name" value="MOLYBDATE-BINDING PERIPLASMIC PROTEIN"/>
    <property type="match status" value="1"/>
</dbReference>
<dbReference type="PATRIC" id="fig|84022.5.peg.2866"/>
<evidence type="ECO:0000256" key="5">
    <source>
        <dbReference type="ARBA" id="ARBA00022723"/>
    </source>
</evidence>
<dbReference type="AlphaFoldDB" id="A0A0D8ICH0"/>
<proteinExistence type="inferred from homology"/>
<evidence type="ECO:0000256" key="4">
    <source>
        <dbReference type="ARBA" id="ARBA00022475"/>
    </source>
</evidence>
<keyword evidence="14" id="KW-1185">Reference proteome</keyword>
<protein>
    <recommendedName>
        <fullName evidence="11">Molybdate-binding protein ModA</fullName>
    </recommendedName>
    <alternativeName>
        <fullName evidence="12">Molybdate/tungstate-binding protein ModA</fullName>
    </alternativeName>
</protein>
<evidence type="ECO:0000256" key="8">
    <source>
        <dbReference type="ARBA" id="ARBA00023245"/>
    </source>
</evidence>
<name>A0A0D8ICH0_9CLOT</name>
<evidence type="ECO:0000256" key="9">
    <source>
        <dbReference type="ARBA" id="ARBA00056002"/>
    </source>
</evidence>
<gene>
    <name evidence="13" type="primary">modA</name>
    <name evidence="13" type="ORF">CACET_c14060</name>
</gene>
<dbReference type="RefSeq" id="WP_044823647.1">
    <property type="nucleotide sequence ID" value="NZ_CP009687.1"/>
</dbReference>
<comment type="subcellular location">
    <subcellularLocation>
        <location evidence="1">Cell membrane</location>
    </subcellularLocation>
</comment>
<comment type="function">
    <text evidence="9">Involved in the transport of molybdenum into the cell. Part of the binding-protein-dependent transport system ModABCD.</text>
</comment>
<dbReference type="InterPro" id="IPR050682">
    <property type="entry name" value="ModA/WtpA"/>
</dbReference>
<accession>A0A0D8ICH0</accession>
<evidence type="ECO:0000256" key="7">
    <source>
        <dbReference type="ARBA" id="ARBA00023136"/>
    </source>
</evidence>
<dbReference type="PROSITE" id="PS51257">
    <property type="entry name" value="PROKAR_LIPOPROTEIN"/>
    <property type="match status" value="1"/>
</dbReference>
<evidence type="ECO:0000256" key="1">
    <source>
        <dbReference type="ARBA" id="ARBA00004236"/>
    </source>
</evidence>
<dbReference type="PIRSF" id="PIRSF004846">
    <property type="entry name" value="ModA"/>
    <property type="match status" value="1"/>
</dbReference>
<dbReference type="NCBIfam" id="TIGR01256">
    <property type="entry name" value="modA"/>
    <property type="match status" value="1"/>
</dbReference>
<evidence type="ECO:0000313" key="13">
    <source>
        <dbReference type="EMBL" id="AKL94871.1"/>
    </source>
</evidence>